<proteinExistence type="predicted"/>
<evidence type="ECO:0000313" key="2">
    <source>
        <dbReference type="Proteomes" id="UP000824782"/>
    </source>
</evidence>
<dbReference type="Proteomes" id="UP000824782">
    <property type="component" value="Unassembled WGS sequence"/>
</dbReference>
<gene>
    <name evidence="1" type="ORF">GDO81_024557</name>
</gene>
<sequence length="140" mass="15588">PGKTLLIDECSSCECSVTTVPMLSYKLSCRQVRCEPCPEHTILQKTSGSCCGKCVMTACPVTMNNGNRVTVEPNETLRDGCNAYTCKVNEQGDLMLVTSRTTCPDFSREKCLADGVWSQNVNKLQFRNTFKWTTVCQRGR</sequence>
<feature type="non-terminal residue" evidence="1">
    <location>
        <position position="1"/>
    </location>
</feature>
<accession>A0AAV6YL58</accession>
<dbReference type="EMBL" id="WNYA01030479">
    <property type="protein sequence ID" value="KAG8537416.1"/>
    <property type="molecule type" value="Genomic_DNA"/>
</dbReference>
<reference evidence="1" key="1">
    <citation type="thesis" date="2020" institute="ProQuest LLC" country="789 East Eisenhower Parkway, Ann Arbor, MI, USA">
        <title>Comparative Genomics and Chromosome Evolution.</title>
        <authorList>
            <person name="Mudd A.B."/>
        </authorList>
    </citation>
    <scope>NUCLEOTIDE SEQUENCE</scope>
    <source>
        <strain evidence="1">237g6f4</strain>
        <tissue evidence="1">Blood</tissue>
    </source>
</reference>
<evidence type="ECO:0000313" key="1">
    <source>
        <dbReference type="EMBL" id="KAG8537416.1"/>
    </source>
</evidence>
<comment type="caution">
    <text evidence="1">The sequence shown here is derived from an EMBL/GenBank/DDBJ whole genome shotgun (WGS) entry which is preliminary data.</text>
</comment>
<keyword evidence="2" id="KW-1185">Reference proteome</keyword>
<organism evidence="1 2">
    <name type="scientific">Engystomops pustulosus</name>
    <name type="common">Tungara frog</name>
    <name type="synonym">Physalaemus pustulosus</name>
    <dbReference type="NCBI Taxonomy" id="76066"/>
    <lineage>
        <taxon>Eukaryota</taxon>
        <taxon>Metazoa</taxon>
        <taxon>Chordata</taxon>
        <taxon>Craniata</taxon>
        <taxon>Vertebrata</taxon>
        <taxon>Euteleostomi</taxon>
        <taxon>Amphibia</taxon>
        <taxon>Batrachia</taxon>
        <taxon>Anura</taxon>
        <taxon>Neobatrachia</taxon>
        <taxon>Hyloidea</taxon>
        <taxon>Leptodactylidae</taxon>
        <taxon>Leiuperinae</taxon>
        <taxon>Engystomops</taxon>
    </lineage>
</organism>
<protein>
    <submittedName>
        <fullName evidence="1">Uncharacterized protein</fullName>
    </submittedName>
</protein>
<name>A0AAV6YL58_ENGPU</name>
<dbReference type="AlphaFoldDB" id="A0AAV6YL58"/>